<dbReference type="EMBL" id="SIRE01000018">
    <property type="protein sequence ID" value="TBL75150.1"/>
    <property type="molecule type" value="Genomic_DNA"/>
</dbReference>
<organism evidence="4 5">
    <name type="scientific">Paenibacillus thalictri</name>
    <dbReference type="NCBI Taxonomy" id="2527873"/>
    <lineage>
        <taxon>Bacteria</taxon>
        <taxon>Bacillati</taxon>
        <taxon>Bacillota</taxon>
        <taxon>Bacilli</taxon>
        <taxon>Bacillales</taxon>
        <taxon>Paenibacillaceae</taxon>
        <taxon>Paenibacillus</taxon>
    </lineage>
</organism>
<dbReference type="Pfam" id="PF02502">
    <property type="entry name" value="LacAB_rpiB"/>
    <property type="match status" value="1"/>
</dbReference>
<dbReference type="InterPro" id="IPR003500">
    <property type="entry name" value="RpiB_LacA_LacB"/>
</dbReference>
<keyword evidence="5" id="KW-1185">Reference proteome</keyword>
<evidence type="ECO:0000256" key="3">
    <source>
        <dbReference type="PIRSR" id="PIRSR005384-1"/>
    </source>
</evidence>
<dbReference type="NCBIfam" id="TIGR00689">
    <property type="entry name" value="rpiB_lacA_lacB"/>
    <property type="match status" value="1"/>
</dbReference>
<evidence type="ECO:0000313" key="5">
    <source>
        <dbReference type="Proteomes" id="UP000293142"/>
    </source>
</evidence>
<evidence type="ECO:0000256" key="2">
    <source>
        <dbReference type="ARBA" id="ARBA00023235"/>
    </source>
</evidence>
<comment type="similarity">
    <text evidence="1">Belongs to the LacAB/RpiB family.</text>
</comment>
<name>A0A4Q9DN35_9BACL</name>
<keyword evidence="2 4" id="KW-0413">Isomerase</keyword>
<dbReference type="OrthoDB" id="1778624at2"/>
<dbReference type="GO" id="GO:0016861">
    <property type="term" value="F:intramolecular oxidoreductase activity, interconverting aldoses and ketoses"/>
    <property type="evidence" value="ECO:0007669"/>
    <property type="project" value="UniProtKB-ARBA"/>
</dbReference>
<dbReference type="Proteomes" id="UP000293142">
    <property type="component" value="Unassembled WGS sequence"/>
</dbReference>
<proteinExistence type="inferred from homology"/>
<dbReference type="InterPro" id="IPR051812">
    <property type="entry name" value="SPI_LacAB/RpiB"/>
</dbReference>
<dbReference type="RefSeq" id="WP_131016046.1">
    <property type="nucleotide sequence ID" value="NZ_SIRE01000018.1"/>
</dbReference>
<accession>A0A4Q9DN35</accession>
<dbReference type="AlphaFoldDB" id="A0A4Q9DN35"/>
<dbReference type="GO" id="GO:0005975">
    <property type="term" value="P:carbohydrate metabolic process"/>
    <property type="evidence" value="ECO:0007669"/>
    <property type="project" value="InterPro"/>
</dbReference>
<sequence length="154" mass="16546">MNIALGNDHAGYPLKSHVVQVLSSLGVQIMDHGSYDEHPVDFPDITRLVCDSVLSGKAKRGIMVCGTGVGACIAANKIPGIRAAVCHDVYSAAQCVEHDDVNVMCIGAQIIGPTLAATYIATFLQAEFSTEEQFRRRVAKLSEMEKSFYNPSSS</sequence>
<gene>
    <name evidence="4" type="ORF">EYB31_24415</name>
</gene>
<feature type="active site" description="Proton donor" evidence="3">
    <location>
        <position position="98"/>
    </location>
</feature>
<reference evidence="4 5" key="1">
    <citation type="submission" date="2019-02" db="EMBL/GenBank/DDBJ databases">
        <title>Paenibacillus sp. nov., isolated from surface-sterilized tissue of Thalictrum simplex L.</title>
        <authorList>
            <person name="Tuo L."/>
        </authorList>
    </citation>
    <scope>NUCLEOTIDE SEQUENCE [LARGE SCALE GENOMIC DNA]</scope>
    <source>
        <strain evidence="4 5">N2SHLJ1</strain>
    </source>
</reference>
<dbReference type="PANTHER" id="PTHR43732">
    <property type="entry name" value="RIBOSE 5-PHOSPHATE ISOMERASE-RELATED"/>
    <property type="match status" value="1"/>
</dbReference>
<evidence type="ECO:0000256" key="1">
    <source>
        <dbReference type="ARBA" id="ARBA00008754"/>
    </source>
</evidence>
<dbReference type="SUPFAM" id="SSF89623">
    <property type="entry name" value="Ribose/Galactose isomerase RpiB/AlsB"/>
    <property type="match status" value="1"/>
</dbReference>
<dbReference type="PIRSF" id="PIRSF005384">
    <property type="entry name" value="RpiB_LacA_B"/>
    <property type="match status" value="1"/>
</dbReference>
<comment type="caution">
    <text evidence="4">The sequence shown here is derived from an EMBL/GenBank/DDBJ whole genome shotgun (WGS) entry which is preliminary data.</text>
</comment>
<protein>
    <submittedName>
        <fullName evidence="4">Ribose 5-phosphate isomerase B</fullName>
    </submittedName>
</protein>
<feature type="active site" description="Proton acceptor" evidence="3">
    <location>
        <position position="65"/>
    </location>
</feature>
<dbReference type="Gene3D" id="3.40.1400.10">
    <property type="entry name" value="Sugar-phosphate isomerase, RpiB/LacA/LacB"/>
    <property type="match status" value="1"/>
</dbReference>
<dbReference type="InterPro" id="IPR036569">
    <property type="entry name" value="RpiB_LacA_LacB_sf"/>
</dbReference>
<dbReference type="NCBIfam" id="NF004051">
    <property type="entry name" value="PRK05571.1"/>
    <property type="match status" value="1"/>
</dbReference>
<dbReference type="PANTHER" id="PTHR43732:SF1">
    <property type="entry name" value="RIBOSE 5-PHOSPHATE ISOMERASE"/>
    <property type="match status" value="1"/>
</dbReference>
<evidence type="ECO:0000313" key="4">
    <source>
        <dbReference type="EMBL" id="TBL75150.1"/>
    </source>
</evidence>